<dbReference type="RefSeq" id="XP_032341947.1">
    <property type="nucleotide sequence ID" value="XM_032486056.1"/>
</dbReference>
<evidence type="ECO:0000256" key="1">
    <source>
        <dbReference type="ARBA" id="ARBA00004123"/>
    </source>
</evidence>
<keyword evidence="4" id="KW-0539">Nucleus</keyword>
<feature type="region of interest" description="Disordered" evidence="5">
    <location>
        <begin position="1"/>
        <end position="23"/>
    </location>
</feature>
<comment type="similarity">
    <text evidence="2">Belongs to the PAF1 family.</text>
</comment>
<feature type="compositionally biased region" description="Acidic residues" evidence="5">
    <location>
        <begin position="375"/>
        <end position="388"/>
    </location>
</feature>
<protein>
    <recommendedName>
        <fullName evidence="3">RNA polymerase II-associated factor 1 homolog</fullName>
    </recommendedName>
</protein>
<evidence type="ECO:0000313" key="6">
    <source>
        <dbReference type="Proteomes" id="UP000694856"/>
    </source>
</evidence>
<organism evidence="6 7">
    <name type="scientific">Camelus ferus</name>
    <name type="common">Wild bactrian camel</name>
    <name type="synonym">Camelus bactrianus ferus</name>
    <dbReference type="NCBI Taxonomy" id="419612"/>
    <lineage>
        <taxon>Eukaryota</taxon>
        <taxon>Metazoa</taxon>
        <taxon>Chordata</taxon>
        <taxon>Craniata</taxon>
        <taxon>Vertebrata</taxon>
        <taxon>Euteleostomi</taxon>
        <taxon>Mammalia</taxon>
        <taxon>Eutheria</taxon>
        <taxon>Laurasiatheria</taxon>
        <taxon>Artiodactyla</taxon>
        <taxon>Tylopoda</taxon>
        <taxon>Camelidae</taxon>
        <taxon>Camelus</taxon>
    </lineage>
</organism>
<sequence length="659" mass="75123">MAPTIQTQAQREDGHRPNSHRTLPERSGVVCRVKYCNSLPDIPFDPKFITYPFDQNRFVQYKATSLEKQHKHDLLTEPDLGVTIDLINPDTYRIDPNVLLDPADEKLLEEEIQAPTSSKRSQQHAKVVPWMRKTEYISTEFNRYGISNEKPEVKIGVSVKQQFTEEEIYKDRDSQITAIEKTFEDAQKSISQHYSKPRVTPVEVMPVFPDFKMWINPCAQVIFDSDPAPKDTSGAAALEMMSQAMIRGMMDEEGNQFVAYFLPVEETLKKRKRDQEEEMDYAPDDVYDYKIAREYNWNVKNKASKGYEENYFFIFREGDGVYYNELETRVRLSKRRAKAGVQSGTNALLVVKHRDMNEKELEAQEARKAQLENHEPEEEEEEEMETEEKEAGGSGIAGQSKLWEPWEDGKLGLTSPCPAQMRNERRAAAVRRKAVKMSTQAVRVNGRRVTGMRQVTRVAALKMKAVRMRPGLPETKRRSSAVMLTLRTTLTLMMRTEDGPVAVIMIQTAAAMGVASRAGATAGAGAPVPSPVAVSILLRRMAVKLQLLILVKLTVTVTESQGLQGWYRHNYYVQKGTFRVVYFQAFCFVSLFLLQTFAVNKANFSLLPLPGQWSPSAFPPPRCLRHRSKGHRGRATTFSMKCSITKVRILFVCLFFFPK</sequence>
<comment type="subcellular location">
    <subcellularLocation>
        <location evidence="1">Nucleus</location>
    </subcellularLocation>
</comment>
<dbReference type="CTD" id="54623"/>
<dbReference type="GO" id="GO:0006368">
    <property type="term" value="P:transcription elongation by RNA polymerase II"/>
    <property type="evidence" value="ECO:0007669"/>
    <property type="project" value="InterPro"/>
</dbReference>
<dbReference type="InterPro" id="IPR007133">
    <property type="entry name" value="RNA_pol_II-assoc_Paf1"/>
</dbReference>
<evidence type="ECO:0000256" key="3">
    <source>
        <dbReference type="ARBA" id="ARBA00020462"/>
    </source>
</evidence>
<evidence type="ECO:0000256" key="4">
    <source>
        <dbReference type="ARBA" id="ARBA00023242"/>
    </source>
</evidence>
<gene>
    <name evidence="7" type="primary">PAF1</name>
</gene>
<dbReference type="GeneID" id="102507501"/>
<feature type="compositionally biased region" description="Basic and acidic residues" evidence="5">
    <location>
        <begin position="361"/>
        <end position="374"/>
    </location>
</feature>
<proteinExistence type="inferred from homology"/>
<dbReference type="AlphaFoldDB" id="A0A8B8TI92"/>
<evidence type="ECO:0000256" key="5">
    <source>
        <dbReference type="SAM" id="MobiDB-lite"/>
    </source>
</evidence>
<dbReference type="Pfam" id="PF03985">
    <property type="entry name" value="Paf1"/>
    <property type="match status" value="1"/>
</dbReference>
<dbReference type="PANTHER" id="PTHR23188">
    <property type="entry name" value="RNA POLYMERASE II-ASSOCIATED FACTOR 1 HOMOLOG"/>
    <property type="match status" value="1"/>
</dbReference>
<dbReference type="GO" id="GO:0003682">
    <property type="term" value="F:chromatin binding"/>
    <property type="evidence" value="ECO:0007669"/>
    <property type="project" value="TreeGrafter"/>
</dbReference>
<dbReference type="GO" id="GO:0000993">
    <property type="term" value="F:RNA polymerase II complex binding"/>
    <property type="evidence" value="ECO:0007669"/>
    <property type="project" value="TreeGrafter"/>
</dbReference>
<keyword evidence="6" id="KW-1185">Reference proteome</keyword>
<accession>A0A8B8TI92</accession>
<name>A0A8B8TI92_CAMFR</name>
<reference evidence="7" key="1">
    <citation type="submission" date="2025-08" db="UniProtKB">
        <authorList>
            <consortium name="RefSeq"/>
        </authorList>
    </citation>
    <scope>IDENTIFICATION</scope>
    <source>
        <tissue evidence="7">Ear skin</tissue>
    </source>
</reference>
<dbReference type="GO" id="GO:0016593">
    <property type="term" value="C:Cdc73/Paf1 complex"/>
    <property type="evidence" value="ECO:0007669"/>
    <property type="project" value="InterPro"/>
</dbReference>
<feature type="region of interest" description="Disordered" evidence="5">
    <location>
        <begin position="361"/>
        <end position="399"/>
    </location>
</feature>
<evidence type="ECO:0000313" key="7">
    <source>
        <dbReference type="RefSeq" id="XP_032341947.1"/>
    </source>
</evidence>
<dbReference type="Proteomes" id="UP000694856">
    <property type="component" value="Chromosome 9"/>
</dbReference>
<dbReference type="PANTHER" id="PTHR23188:SF12">
    <property type="entry name" value="RNA POLYMERASE II-ASSOCIATED FACTOR 1 HOMOLOG"/>
    <property type="match status" value="1"/>
</dbReference>
<evidence type="ECO:0000256" key="2">
    <source>
        <dbReference type="ARBA" id="ARBA00007560"/>
    </source>
</evidence>